<gene>
    <name evidence="6" type="ORF">Q6348_07495</name>
</gene>
<keyword evidence="5" id="KW-0472">Membrane</keyword>
<keyword evidence="2" id="KW-0328">Glycosyltransferase</keyword>
<evidence type="ECO:0000313" key="6">
    <source>
        <dbReference type="EMBL" id="MDO8107042.1"/>
    </source>
</evidence>
<feature type="transmembrane region" description="Helical" evidence="5">
    <location>
        <begin position="121"/>
        <end position="139"/>
    </location>
</feature>
<evidence type="ECO:0000256" key="1">
    <source>
        <dbReference type="ARBA" id="ARBA00006739"/>
    </source>
</evidence>
<keyword evidence="3" id="KW-0808">Transferase</keyword>
<dbReference type="Proteomes" id="UP001232536">
    <property type="component" value="Unassembled WGS sequence"/>
</dbReference>
<reference evidence="6 7" key="1">
    <citation type="submission" date="2023-07" db="EMBL/GenBank/DDBJ databases">
        <title>Description of novel actinomycetes strains, isolated from tidal flat sediment.</title>
        <authorList>
            <person name="Lu C."/>
        </authorList>
    </citation>
    <scope>NUCLEOTIDE SEQUENCE [LARGE SCALE GENOMIC DNA]</scope>
    <source>
        <strain evidence="6 7">SYSU T00b441</strain>
    </source>
</reference>
<keyword evidence="7" id="KW-1185">Reference proteome</keyword>
<organism evidence="6 7">
    <name type="scientific">Actinotalea lenta</name>
    <dbReference type="NCBI Taxonomy" id="3064654"/>
    <lineage>
        <taxon>Bacteria</taxon>
        <taxon>Bacillati</taxon>
        <taxon>Actinomycetota</taxon>
        <taxon>Actinomycetes</taxon>
        <taxon>Micrococcales</taxon>
        <taxon>Cellulomonadaceae</taxon>
        <taxon>Actinotalea</taxon>
    </lineage>
</organism>
<dbReference type="SUPFAM" id="SSF53448">
    <property type="entry name" value="Nucleotide-diphospho-sugar transferases"/>
    <property type="match status" value="1"/>
</dbReference>
<comment type="caution">
    <text evidence="6">The sequence shown here is derived from an EMBL/GenBank/DDBJ whole genome shotgun (WGS) entry which is preliminary data.</text>
</comment>
<feature type="transmembrane region" description="Helical" evidence="5">
    <location>
        <begin position="68"/>
        <end position="91"/>
    </location>
</feature>
<feature type="compositionally biased region" description="Basic and acidic residues" evidence="4">
    <location>
        <begin position="1"/>
        <end position="14"/>
    </location>
</feature>
<sequence length="541" mass="57647">MRHELNSDNADHADGTAAPRSVTLRAGAPVGVVPAQRPPASGVPRPHPGPPDDGRDDGASPTSSFARLIGLVIFALVTVAAAVLVVAAGTIGPRVDAAPTDGVFFGLWHVLYATQVPTLKVAASAVALAVLLAAAVASLELRISNRSRRSTDTRTDPLAPKLVMARTAAVFAGPVTVTVLIPAHDEEASLPGTIASLTGQSRPPERILVIADNCADRTVDVARAAGVEVLETVANAHKKAGALNQALRDLLPTQGDNDAVMVMDADTRLDDGFLETAVARLTADRALMAIGGLFYGDQGAGLLGQFQRNEYRRYSRDIRRRRGRVFVLTGTASVFRPGALRAVADARGSSLPGVPGDVYDTAALTEDNELTLALKSLGALMISPRECSVVTEMMPTWRALWNQRLRWQRGALENLAAYGLTPKTFRYWAQQLGIGYGVVALATYVVLIAVTVLAVDSWVWFPFWMGMGALFSLERTVTAWDGGWRARIVAALLLPELAYAMFLDAVYVRGVLDILLGRTAAWKHVAHASATDDDARVVSGR</sequence>
<dbReference type="EMBL" id="JAUQYP010000001">
    <property type="protein sequence ID" value="MDO8107042.1"/>
    <property type="molecule type" value="Genomic_DNA"/>
</dbReference>
<evidence type="ECO:0000256" key="4">
    <source>
        <dbReference type="SAM" id="MobiDB-lite"/>
    </source>
</evidence>
<dbReference type="RefSeq" id="WP_304600679.1">
    <property type="nucleotide sequence ID" value="NZ_JAUQYP010000001.1"/>
</dbReference>
<proteinExistence type="inferred from homology"/>
<feature type="region of interest" description="Disordered" evidence="4">
    <location>
        <begin position="1"/>
        <end position="60"/>
    </location>
</feature>
<dbReference type="Gene3D" id="3.90.550.10">
    <property type="entry name" value="Spore Coat Polysaccharide Biosynthesis Protein SpsA, Chain A"/>
    <property type="match status" value="1"/>
</dbReference>
<evidence type="ECO:0000313" key="7">
    <source>
        <dbReference type="Proteomes" id="UP001232536"/>
    </source>
</evidence>
<dbReference type="PANTHER" id="PTHR43630:SF1">
    <property type="entry name" value="POLY-BETA-1,6-N-ACETYL-D-GLUCOSAMINE SYNTHASE"/>
    <property type="match status" value="1"/>
</dbReference>
<accession>A0ABT9D839</accession>
<evidence type="ECO:0000256" key="5">
    <source>
        <dbReference type="SAM" id="Phobius"/>
    </source>
</evidence>
<protein>
    <submittedName>
        <fullName evidence="6">Glycosyltransferase family 2 protein</fullName>
    </submittedName>
</protein>
<dbReference type="InterPro" id="IPR029044">
    <property type="entry name" value="Nucleotide-diphossugar_trans"/>
</dbReference>
<dbReference type="PANTHER" id="PTHR43630">
    <property type="entry name" value="POLY-BETA-1,6-N-ACETYL-D-GLUCOSAMINE SYNTHASE"/>
    <property type="match status" value="1"/>
</dbReference>
<keyword evidence="5" id="KW-0812">Transmembrane</keyword>
<feature type="transmembrane region" description="Helical" evidence="5">
    <location>
        <begin position="488"/>
        <end position="508"/>
    </location>
</feature>
<evidence type="ECO:0000256" key="3">
    <source>
        <dbReference type="ARBA" id="ARBA00022679"/>
    </source>
</evidence>
<feature type="transmembrane region" description="Helical" evidence="5">
    <location>
        <begin position="433"/>
        <end position="455"/>
    </location>
</feature>
<evidence type="ECO:0000256" key="2">
    <source>
        <dbReference type="ARBA" id="ARBA00022676"/>
    </source>
</evidence>
<comment type="similarity">
    <text evidence="1">Belongs to the glycosyltransferase 2 family.</text>
</comment>
<keyword evidence="5" id="KW-1133">Transmembrane helix</keyword>
<dbReference type="CDD" id="cd06423">
    <property type="entry name" value="CESA_like"/>
    <property type="match status" value="1"/>
</dbReference>
<name>A0ABT9D839_9CELL</name>
<dbReference type="Pfam" id="PF13641">
    <property type="entry name" value="Glyco_tranf_2_3"/>
    <property type="match status" value="1"/>
</dbReference>